<dbReference type="OrthoDB" id="1194658at2759"/>
<evidence type="ECO:0000313" key="4">
    <source>
        <dbReference type="Proteomes" id="UP000250321"/>
    </source>
</evidence>
<reference evidence="3 4" key="1">
    <citation type="submission" date="2018-02" db="EMBL/GenBank/DDBJ databases">
        <title>Draft genome of wild Prunus yedoensis var. nudiflora.</title>
        <authorList>
            <person name="Baek S."/>
            <person name="Kim J.-H."/>
            <person name="Choi K."/>
            <person name="Kim G.-B."/>
            <person name="Cho A."/>
            <person name="Jang H."/>
            <person name="Shin C.-H."/>
            <person name="Yu H.-J."/>
            <person name="Mun J.-H."/>
        </authorList>
    </citation>
    <scope>NUCLEOTIDE SEQUENCE [LARGE SCALE GENOMIC DNA]</scope>
    <source>
        <strain evidence="4">cv. Jeju island</strain>
        <tissue evidence="3">Leaf</tissue>
    </source>
</reference>
<organism evidence="3 4">
    <name type="scientific">Prunus yedoensis var. nudiflora</name>
    <dbReference type="NCBI Taxonomy" id="2094558"/>
    <lineage>
        <taxon>Eukaryota</taxon>
        <taxon>Viridiplantae</taxon>
        <taxon>Streptophyta</taxon>
        <taxon>Embryophyta</taxon>
        <taxon>Tracheophyta</taxon>
        <taxon>Spermatophyta</taxon>
        <taxon>Magnoliopsida</taxon>
        <taxon>eudicotyledons</taxon>
        <taxon>Gunneridae</taxon>
        <taxon>Pentapetalae</taxon>
        <taxon>rosids</taxon>
        <taxon>fabids</taxon>
        <taxon>Rosales</taxon>
        <taxon>Rosaceae</taxon>
        <taxon>Amygdaloideae</taxon>
        <taxon>Amygdaleae</taxon>
        <taxon>Prunus</taxon>
    </lineage>
</organism>
<proteinExistence type="predicted"/>
<dbReference type="InterPro" id="IPR044824">
    <property type="entry name" value="MAIN-like"/>
</dbReference>
<dbReference type="AlphaFoldDB" id="A0A314ZMH6"/>
<dbReference type="PANTHER" id="PTHR46033">
    <property type="entry name" value="PROTEIN MAIN-LIKE 2"/>
    <property type="match status" value="1"/>
</dbReference>
<dbReference type="STRING" id="2094558.A0A314ZMH6"/>
<evidence type="ECO:0000256" key="1">
    <source>
        <dbReference type="SAM" id="MobiDB-lite"/>
    </source>
</evidence>
<sequence>MVDRAGTPTHNRTASKKRTSRVDAYPLGPEHQAVRFAQPTDCLHARVFPLALAVARGNIIPLAPMFLGHLYRLLDQIQFLEKGAARTMVVETLLNSNFLQVFLWERFKGIEVCPLPYSKARQSVDFDDGSYLLGRLPLICRWSRRMQRKGQNFLELLDNIESFIFRPYCALSEGFKHIPLYADSNDLIEAPATTARGRRLRREALLSAACLPLPTLGDDHLEVSVCYSPHRVKRQFGFDQGMPLNLGQGDPFMFHRVFWTIDNAPEDGRLLGLALADKGRIGGLSKAYQSYWNRCFASFCLCLINHGHKLTEETSSRP</sequence>
<name>A0A314ZMH6_PRUYE</name>
<evidence type="ECO:0000313" key="3">
    <source>
        <dbReference type="EMBL" id="PQQ18428.1"/>
    </source>
</evidence>
<dbReference type="Pfam" id="PF10536">
    <property type="entry name" value="PMD"/>
    <property type="match status" value="1"/>
</dbReference>
<dbReference type="EMBL" id="PJQY01000110">
    <property type="protein sequence ID" value="PQQ18428.1"/>
    <property type="molecule type" value="Genomic_DNA"/>
</dbReference>
<dbReference type="GO" id="GO:0010073">
    <property type="term" value="P:meristem maintenance"/>
    <property type="evidence" value="ECO:0007669"/>
    <property type="project" value="InterPro"/>
</dbReference>
<accession>A0A314ZMH6</accession>
<dbReference type="PANTHER" id="PTHR46033:SF80">
    <property type="entry name" value="PROTEIN MAIN-LIKE 2-LIKE"/>
    <property type="match status" value="1"/>
</dbReference>
<feature type="region of interest" description="Disordered" evidence="1">
    <location>
        <begin position="1"/>
        <end position="22"/>
    </location>
</feature>
<protein>
    <recommendedName>
        <fullName evidence="2">Aminotransferase-like plant mobile domain-containing protein</fullName>
    </recommendedName>
</protein>
<evidence type="ECO:0000259" key="2">
    <source>
        <dbReference type="Pfam" id="PF10536"/>
    </source>
</evidence>
<comment type="caution">
    <text evidence="3">The sequence shown here is derived from an EMBL/GenBank/DDBJ whole genome shotgun (WGS) entry which is preliminary data.</text>
</comment>
<feature type="domain" description="Aminotransferase-like plant mobile" evidence="2">
    <location>
        <begin position="42"/>
        <end position="246"/>
    </location>
</feature>
<gene>
    <name evidence="3" type="ORF">Pyn_23522</name>
</gene>
<dbReference type="Proteomes" id="UP000250321">
    <property type="component" value="Unassembled WGS sequence"/>
</dbReference>
<keyword evidence="4" id="KW-1185">Reference proteome</keyword>
<dbReference type="InterPro" id="IPR019557">
    <property type="entry name" value="AminoTfrase-like_pln_mobile"/>
</dbReference>